<protein>
    <submittedName>
        <fullName evidence="2">Uncharacterized protein</fullName>
    </submittedName>
</protein>
<proteinExistence type="predicted"/>
<feature type="region of interest" description="Disordered" evidence="1">
    <location>
        <begin position="22"/>
        <end position="59"/>
    </location>
</feature>
<reference evidence="2 3" key="2">
    <citation type="submission" date="2020-03" db="EMBL/GenBank/DDBJ databases">
        <authorList>
            <person name="Ichikawa N."/>
            <person name="Kimura A."/>
            <person name="Kitahashi Y."/>
            <person name="Uohara A."/>
        </authorList>
    </citation>
    <scope>NUCLEOTIDE SEQUENCE [LARGE SCALE GENOMIC DNA]</scope>
    <source>
        <strain evidence="2 3">NBRC 105367</strain>
    </source>
</reference>
<reference evidence="2 3" key="1">
    <citation type="submission" date="2020-03" db="EMBL/GenBank/DDBJ databases">
        <title>Whole genome shotgun sequence of Phytohabitans suffuscus NBRC 105367.</title>
        <authorList>
            <person name="Komaki H."/>
            <person name="Tamura T."/>
        </authorList>
    </citation>
    <scope>NUCLEOTIDE SEQUENCE [LARGE SCALE GENOMIC DNA]</scope>
    <source>
        <strain evidence="2 3">NBRC 105367</strain>
    </source>
</reference>
<evidence type="ECO:0000313" key="2">
    <source>
        <dbReference type="EMBL" id="BCB84511.1"/>
    </source>
</evidence>
<dbReference type="AlphaFoldDB" id="A0A6F8YEY4"/>
<dbReference type="EMBL" id="AP022871">
    <property type="protein sequence ID" value="BCB84511.1"/>
    <property type="molecule type" value="Genomic_DNA"/>
</dbReference>
<gene>
    <name evidence="2" type="ORF">Psuf_018240</name>
</gene>
<dbReference type="KEGG" id="psuu:Psuf_018240"/>
<feature type="compositionally biased region" description="Low complexity" evidence="1">
    <location>
        <begin position="22"/>
        <end position="31"/>
    </location>
</feature>
<sequence>MAGGTPAADGTAVTGVTVVDAAGGARGSAPARDGRGARGRRLCPPRGPARTAGEVTARK</sequence>
<name>A0A6F8YEY4_9ACTN</name>
<dbReference type="RefSeq" id="WP_173155705.1">
    <property type="nucleotide sequence ID" value="NZ_AP022871.1"/>
</dbReference>
<evidence type="ECO:0000256" key="1">
    <source>
        <dbReference type="SAM" id="MobiDB-lite"/>
    </source>
</evidence>
<accession>A0A6F8YEY4</accession>
<dbReference type="Proteomes" id="UP000503011">
    <property type="component" value="Chromosome"/>
</dbReference>
<organism evidence="2 3">
    <name type="scientific">Phytohabitans suffuscus</name>
    <dbReference type="NCBI Taxonomy" id="624315"/>
    <lineage>
        <taxon>Bacteria</taxon>
        <taxon>Bacillati</taxon>
        <taxon>Actinomycetota</taxon>
        <taxon>Actinomycetes</taxon>
        <taxon>Micromonosporales</taxon>
        <taxon>Micromonosporaceae</taxon>
    </lineage>
</organism>
<keyword evidence="3" id="KW-1185">Reference proteome</keyword>
<evidence type="ECO:0000313" key="3">
    <source>
        <dbReference type="Proteomes" id="UP000503011"/>
    </source>
</evidence>